<accession>A0A9P6KIL9</accession>
<comment type="caution">
    <text evidence="7">The sequence shown here is derived from an EMBL/GenBank/DDBJ whole genome shotgun (WGS) entry which is preliminary data.</text>
</comment>
<feature type="compositionally biased region" description="Acidic residues" evidence="5">
    <location>
        <begin position="179"/>
        <end position="189"/>
    </location>
</feature>
<feature type="region of interest" description="Disordered" evidence="5">
    <location>
        <begin position="413"/>
        <end position="451"/>
    </location>
</feature>
<dbReference type="PANTHER" id="PTHR11863">
    <property type="entry name" value="STEROL DESATURASE"/>
    <property type="match status" value="1"/>
</dbReference>
<organism evidence="7 8">
    <name type="scientific">Lunasporangiospora selenospora</name>
    <dbReference type="NCBI Taxonomy" id="979761"/>
    <lineage>
        <taxon>Eukaryota</taxon>
        <taxon>Fungi</taxon>
        <taxon>Fungi incertae sedis</taxon>
        <taxon>Mucoromycota</taxon>
        <taxon>Mortierellomycotina</taxon>
        <taxon>Mortierellomycetes</taxon>
        <taxon>Mortierellales</taxon>
        <taxon>Mortierellaceae</taxon>
        <taxon>Lunasporangiospora</taxon>
    </lineage>
</organism>
<dbReference type="InterPro" id="IPR006941">
    <property type="entry name" value="RNase_CAF1"/>
</dbReference>
<dbReference type="Gene3D" id="3.30.420.10">
    <property type="entry name" value="Ribonuclease H-like superfamily/Ribonuclease H"/>
    <property type="match status" value="1"/>
</dbReference>
<evidence type="ECO:0000256" key="2">
    <source>
        <dbReference type="ARBA" id="ARBA00022692"/>
    </source>
</evidence>
<dbReference type="InterPro" id="IPR006694">
    <property type="entry name" value="Fatty_acid_hydroxylase"/>
</dbReference>
<dbReference type="InterPro" id="IPR036397">
    <property type="entry name" value="RNaseH_sf"/>
</dbReference>
<dbReference type="AlphaFoldDB" id="A0A9P6KIL9"/>
<sequence length="921" mass="103341">MVFSIIDTKHLAGHSLISPLLEATALEVVAESVQKEPFSSVGPKVFMASGFDRYKTSELVETQESSDTRKAIDVKDRSAPTTPGATAPKEKVPDAQFHEAGYDAYMTGLSFLRFAGYILKQHERRMAEGEGEGEEEHVRKRQRLEDSADVTGNEVALESTETSNGDYKKPETSVGREDAEVEEGELDETPMERDALIERRKRVIMNNPTKEILEWNGLTSYYNLLHMMRSDIPVMNLKGPEEVPEDRPWSFLLKNIPSGFQTSTLFYLFAPYKPVRFNWVDDSTAWIHIPRQDVSMTVLDSTTPKNITEKTPSDIETVTADPELTALSPGLLGAKRVSPMCIGGEELAMKGREAGVVPEAANIEVVAWKTWYDDREVQERQARETQRQQQQRDAVQRPIKRIGRAFALGASTGQGLSAVSSPSADQDQEQQQQPLQQPEAGSGLAATVGNNSPLAVAGTKRKLEDSSSEHDIEGRHTYIPYTRMAPRVQEPLLSFMSDQSLALILPVAVYWTYSMFFHWISTKEFPWLEKYRIHDKEEETRNKVELPDVIRAVIVQQLLQTALGFLVVLADDSEMIFDDEMELAKYERWFETTLSLVGLRALSLVTPARIAMMAHVVYFYLEPLARLSVAMFILDTWQYFLHRLFHNVPTLYKHFHSRHHRLYVNYAFGALYNHPFEGFLMDSVGASVAFVISGMGNRGALAFFSFSTLKTVDDHCGYNIPFNPLQQMFSNNADYHDIHHQTFGIKSNFSQPFGTWWDHVLGTHMSREEASAIIKRREERKTARQVASLAQLNIAKGTEIQEDLEISGQESKKYGSVRVISSIVTKKNALVLDEDSDTSEDSLSVSGNNSGNDESALEQTQQHQQTRQKQTEFMPGRSDIGSTAIGIIGSMPEAGGLYQRLSARGRVDNGVVSGKGQGKAL</sequence>
<keyword evidence="4" id="KW-0472">Membrane</keyword>
<comment type="subcellular location">
    <subcellularLocation>
        <location evidence="1">Membrane</location>
    </subcellularLocation>
</comment>
<reference evidence="7" key="1">
    <citation type="journal article" date="2020" name="Fungal Divers.">
        <title>Resolving the Mortierellaceae phylogeny through synthesis of multi-gene phylogenetics and phylogenomics.</title>
        <authorList>
            <person name="Vandepol N."/>
            <person name="Liber J."/>
            <person name="Desiro A."/>
            <person name="Na H."/>
            <person name="Kennedy M."/>
            <person name="Barry K."/>
            <person name="Grigoriev I.V."/>
            <person name="Miller A.N."/>
            <person name="O'Donnell K."/>
            <person name="Stajich J.E."/>
            <person name="Bonito G."/>
        </authorList>
    </citation>
    <scope>NUCLEOTIDE SEQUENCE</scope>
    <source>
        <strain evidence="7">KOD1015</strain>
    </source>
</reference>
<gene>
    <name evidence="7" type="ORF">BGW38_005960</name>
</gene>
<evidence type="ECO:0000256" key="3">
    <source>
        <dbReference type="ARBA" id="ARBA00022989"/>
    </source>
</evidence>
<feature type="compositionally biased region" description="Basic and acidic residues" evidence="5">
    <location>
        <begin position="66"/>
        <end position="78"/>
    </location>
</feature>
<feature type="region of interest" description="Disordered" evidence="5">
    <location>
        <begin position="126"/>
        <end position="189"/>
    </location>
</feature>
<feature type="domain" description="Fatty acid hydroxylase" evidence="6">
    <location>
        <begin position="629"/>
        <end position="763"/>
    </location>
</feature>
<dbReference type="Gene3D" id="3.30.70.330">
    <property type="match status" value="1"/>
</dbReference>
<proteinExistence type="predicted"/>
<evidence type="ECO:0000256" key="1">
    <source>
        <dbReference type="ARBA" id="ARBA00004370"/>
    </source>
</evidence>
<dbReference type="Pfam" id="PF04116">
    <property type="entry name" value="FA_hydroxylase"/>
    <property type="match status" value="1"/>
</dbReference>
<dbReference type="GO" id="GO:0003676">
    <property type="term" value="F:nucleic acid binding"/>
    <property type="evidence" value="ECO:0007669"/>
    <property type="project" value="InterPro"/>
</dbReference>
<dbReference type="Proteomes" id="UP000780801">
    <property type="component" value="Unassembled WGS sequence"/>
</dbReference>
<dbReference type="GO" id="GO:0008610">
    <property type="term" value="P:lipid biosynthetic process"/>
    <property type="evidence" value="ECO:0007669"/>
    <property type="project" value="InterPro"/>
</dbReference>
<dbReference type="InterPro" id="IPR050307">
    <property type="entry name" value="Sterol_Desaturase_Related"/>
</dbReference>
<dbReference type="GO" id="GO:0016020">
    <property type="term" value="C:membrane"/>
    <property type="evidence" value="ECO:0007669"/>
    <property type="project" value="UniProtKB-SubCell"/>
</dbReference>
<dbReference type="GO" id="GO:0016491">
    <property type="term" value="F:oxidoreductase activity"/>
    <property type="evidence" value="ECO:0007669"/>
    <property type="project" value="InterPro"/>
</dbReference>
<dbReference type="GO" id="GO:0005506">
    <property type="term" value="F:iron ion binding"/>
    <property type="evidence" value="ECO:0007669"/>
    <property type="project" value="InterPro"/>
</dbReference>
<protein>
    <recommendedName>
        <fullName evidence="6">Fatty acid hydroxylase domain-containing protein</fullName>
    </recommendedName>
</protein>
<keyword evidence="8" id="KW-1185">Reference proteome</keyword>
<evidence type="ECO:0000256" key="5">
    <source>
        <dbReference type="SAM" id="MobiDB-lite"/>
    </source>
</evidence>
<feature type="region of interest" description="Disordered" evidence="5">
    <location>
        <begin position="62"/>
        <end position="91"/>
    </location>
</feature>
<feature type="compositionally biased region" description="Low complexity" evidence="5">
    <location>
        <begin position="429"/>
        <end position="439"/>
    </location>
</feature>
<dbReference type="InterPro" id="IPR012677">
    <property type="entry name" value="Nucleotide-bd_a/b_plait_sf"/>
</dbReference>
<evidence type="ECO:0000259" key="6">
    <source>
        <dbReference type="Pfam" id="PF04116"/>
    </source>
</evidence>
<feature type="region of interest" description="Disordered" evidence="5">
    <location>
        <begin position="834"/>
        <end position="884"/>
    </location>
</feature>
<dbReference type="Pfam" id="PF04857">
    <property type="entry name" value="CAF1"/>
    <property type="match status" value="1"/>
</dbReference>
<keyword evidence="2" id="KW-0812">Transmembrane</keyword>
<name>A0A9P6KIL9_9FUNG</name>
<feature type="compositionally biased region" description="Polar residues" evidence="5">
    <location>
        <begin position="413"/>
        <end position="424"/>
    </location>
</feature>
<evidence type="ECO:0000313" key="8">
    <source>
        <dbReference type="Proteomes" id="UP000780801"/>
    </source>
</evidence>
<dbReference type="OrthoDB" id="408954at2759"/>
<feature type="compositionally biased region" description="Low complexity" evidence="5">
    <location>
        <begin position="859"/>
        <end position="868"/>
    </location>
</feature>
<evidence type="ECO:0000313" key="7">
    <source>
        <dbReference type="EMBL" id="KAF9586376.1"/>
    </source>
</evidence>
<keyword evidence="3" id="KW-1133">Transmembrane helix</keyword>
<evidence type="ECO:0000256" key="4">
    <source>
        <dbReference type="ARBA" id="ARBA00023136"/>
    </source>
</evidence>
<dbReference type="EMBL" id="JAABOA010000038">
    <property type="protein sequence ID" value="KAF9586376.1"/>
    <property type="molecule type" value="Genomic_DNA"/>
</dbReference>
<feature type="compositionally biased region" description="Basic and acidic residues" evidence="5">
    <location>
        <begin position="166"/>
        <end position="178"/>
    </location>
</feature>